<organism evidence="7 8">
    <name type="scientific">Bacillus phage SIOphi</name>
    <dbReference type="NCBI Taxonomy" id="1285382"/>
    <lineage>
        <taxon>Viruses</taxon>
        <taxon>Duplodnaviria</taxon>
        <taxon>Heunggongvirae</taxon>
        <taxon>Uroviricota</taxon>
        <taxon>Caudoviricetes</taxon>
        <taxon>Herelleviridae</taxon>
        <taxon>Bastillevirinae</taxon>
        <taxon>Siophivirus</taxon>
        <taxon>Siophivirus SIOphi</taxon>
    </lineage>
</organism>
<sequence>MHISLIAAIGQNNEIGLDNKLLWNIKEDMNWFRKHTKHKVVVMGRKTYESIGKPLKGRVNVVLTRNPDYNPHPDVLVRKDISEITFEFRNELEVMVIGGETIYKQFMPFANRLYITHVNHEFKADSFFPDFDTEDVWTRYFYQEGSENSEYDYSFSVYKRKLNIEGMRKNVCP</sequence>
<dbReference type="InterPro" id="IPR001796">
    <property type="entry name" value="DHFR_dom"/>
</dbReference>
<dbReference type="GO" id="GO:0046654">
    <property type="term" value="P:tetrahydrofolate biosynthetic process"/>
    <property type="evidence" value="ECO:0007669"/>
    <property type="project" value="InterPro"/>
</dbReference>
<dbReference type="PIRSF" id="PIRSF000194">
    <property type="entry name" value="DHFR"/>
    <property type="match status" value="1"/>
</dbReference>
<dbReference type="GO" id="GO:0043168">
    <property type="term" value="F:anion binding"/>
    <property type="evidence" value="ECO:0007669"/>
    <property type="project" value="UniProtKB-ARBA"/>
</dbReference>
<keyword evidence="5" id="KW-0560">Oxidoreductase</keyword>
<keyword evidence="8" id="KW-1185">Reference proteome</keyword>
<dbReference type="GO" id="GO:0050661">
    <property type="term" value="F:NADP binding"/>
    <property type="evidence" value="ECO:0007669"/>
    <property type="project" value="InterPro"/>
</dbReference>
<evidence type="ECO:0000256" key="1">
    <source>
        <dbReference type="ARBA" id="ARBA00004903"/>
    </source>
</evidence>
<dbReference type="Proteomes" id="UP000258501">
    <property type="component" value="Segment"/>
</dbReference>
<dbReference type="CDD" id="cd00209">
    <property type="entry name" value="DHFR"/>
    <property type="match status" value="1"/>
</dbReference>
<evidence type="ECO:0000313" key="8">
    <source>
        <dbReference type="Proteomes" id="UP000258501"/>
    </source>
</evidence>
<evidence type="ECO:0000259" key="6">
    <source>
        <dbReference type="PROSITE" id="PS51330"/>
    </source>
</evidence>
<proteinExistence type="predicted"/>
<dbReference type="SUPFAM" id="SSF53597">
    <property type="entry name" value="Dihydrofolate reductase-like"/>
    <property type="match status" value="1"/>
</dbReference>
<dbReference type="GO" id="GO:0006730">
    <property type="term" value="P:one-carbon metabolic process"/>
    <property type="evidence" value="ECO:0007669"/>
    <property type="project" value="UniProtKB-KW"/>
</dbReference>
<reference evidence="7 8" key="1">
    <citation type="submission" date="2013-02" db="EMBL/GenBank/DDBJ databases">
        <authorList>
            <person name="Lukaszewicz M."/>
            <person name="Biegalska A."/>
            <person name="Krasowska A."/>
        </authorList>
    </citation>
    <scope>NUCLEOTIDE SEQUENCE [LARGE SCALE GENOMIC DNA]</scope>
</reference>
<dbReference type="InterPro" id="IPR024072">
    <property type="entry name" value="DHFR-like_dom_sf"/>
</dbReference>
<dbReference type="GO" id="GO:0004146">
    <property type="term" value="F:dihydrofolate reductase activity"/>
    <property type="evidence" value="ECO:0007669"/>
    <property type="project" value="UniProtKB-EC"/>
</dbReference>
<dbReference type="OrthoDB" id="9577at10239"/>
<comment type="pathway">
    <text evidence="1">Cofactor biosynthesis; tetrahydrofolate biosynthesis; 5,6,7,8-tetrahydrofolate from 7,8-dihydrofolate: step 1/1.</text>
</comment>
<protein>
    <recommendedName>
        <fullName evidence="2">dihydrofolate reductase</fullName>
        <ecNumber evidence="2">1.5.1.3</ecNumber>
    </recommendedName>
</protein>
<name>R4JEX4_9CAUD</name>
<evidence type="ECO:0000256" key="3">
    <source>
        <dbReference type="ARBA" id="ARBA00022563"/>
    </source>
</evidence>
<keyword evidence="3" id="KW-0554">One-carbon metabolism</keyword>
<evidence type="ECO:0000256" key="2">
    <source>
        <dbReference type="ARBA" id="ARBA00012856"/>
    </source>
</evidence>
<evidence type="ECO:0000313" key="7">
    <source>
        <dbReference type="EMBL" id="AGK86853.1"/>
    </source>
</evidence>
<dbReference type="PRINTS" id="PR00070">
    <property type="entry name" value="DHFR"/>
</dbReference>
<dbReference type="EMBL" id="KC699836">
    <property type="protein sequence ID" value="AGK86853.1"/>
    <property type="molecule type" value="Genomic_DNA"/>
</dbReference>
<dbReference type="PANTHER" id="PTHR48069">
    <property type="entry name" value="DIHYDROFOLATE REDUCTASE"/>
    <property type="match status" value="1"/>
</dbReference>
<dbReference type="EC" id="1.5.1.3" evidence="2"/>
<dbReference type="Gene3D" id="3.40.430.10">
    <property type="entry name" value="Dihydrofolate Reductase, subunit A"/>
    <property type="match status" value="1"/>
</dbReference>
<evidence type="ECO:0000256" key="4">
    <source>
        <dbReference type="ARBA" id="ARBA00022857"/>
    </source>
</evidence>
<dbReference type="GO" id="GO:0046655">
    <property type="term" value="P:folic acid metabolic process"/>
    <property type="evidence" value="ECO:0007669"/>
    <property type="project" value="TreeGrafter"/>
</dbReference>
<gene>
    <name evidence="7" type="ORF">SIOphi_00225</name>
</gene>
<dbReference type="FunFam" id="3.40.430.10:FF:000001">
    <property type="entry name" value="Dihydrofolate reductase"/>
    <property type="match status" value="1"/>
</dbReference>
<evidence type="ECO:0000256" key="5">
    <source>
        <dbReference type="ARBA" id="ARBA00023002"/>
    </source>
</evidence>
<dbReference type="InterPro" id="IPR012259">
    <property type="entry name" value="DHFR"/>
</dbReference>
<accession>R4JEX4</accession>
<feature type="domain" description="DHFR" evidence="6">
    <location>
        <begin position="2"/>
        <end position="160"/>
    </location>
</feature>
<dbReference type="PROSITE" id="PS51330">
    <property type="entry name" value="DHFR_2"/>
    <property type="match status" value="1"/>
</dbReference>
<dbReference type="GO" id="GO:0046452">
    <property type="term" value="P:dihydrofolate metabolic process"/>
    <property type="evidence" value="ECO:0007669"/>
    <property type="project" value="TreeGrafter"/>
</dbReference>
<dbReference type="Pfam" id="PF00186">
    <property type="entry name" value="DHFR_1"/>
    <property type="match status" value="1"/>
</dbReference>
<keyword evidence="4" id="KW-0521">NADP</keyword>
<dbReference type="PANTHER" id="PTHR48069:SF3">
    <property type="entry name" value="DIHYDROFOLATE REDUCTASE"/>
    <property type="match status" value="1"/>
</dbReference>